<dbReference type="Gene3D" id="3.20.20.80">
    <property type="entry name" value="Glycosidases"/>
    <property type="match status" value="1"/>
</dbReference>
<keyword evidence="6" id="KW-1185">Reference proteome</keyword>
<name>A0ABT8HQH9_9BACL</name>
<dbReference type="PANTHER" id="PTHR10353">
    <property type="entry name" value="GLYCOSYL HYDROLASE"/>
    <property type="match status" value="1"/>
</dbReference>
<evidence type="ECO:0000256" key="3">
    <source>
        <dbReference type="ARBA" id="ARBA00023295"/>
    </source>
</evidence>
<dbReference type="SUPFAM" id="SSF51445">
    <property type="entry name" value="(Trans)glycosidases"/>
    <property type="match status" value="1"/>
</dbReference>
<dbReference type="RefSeq" id="WP_301164095.1">
    <property type="nucleotide sequence ID" value="NZ_JAUHTR010000001.1"/>
</dbReference>
<gene>
    <name evidence="5" type="ORF">QYB97_01000</name>
</gene>
<proteinExistence type="inferred from homology"/>
<dbReference type="Proteomes" id="UP001172721">
    <property type="component" value="Unassembled WGS sequence"/>
</dbReference>
<keyword evidence="2" id="KW-0378">Hydrolase</keyword>
<dbReference type="InterPro" id="IPR001360">
    <property type="entry name" value="Glyco_hydro_1"/>
</dbReference>
<protein>
    <submittedName>
        <fullName evidence="5">Family 1 glycosylhydrolase</fullName>
    </submittedName>
</protein>
<comment type="similarity">
    <text evidence="1 4">Belongs to the glycosyl hydrolase 1 family.</text>
</comment>
<organism evidence="5 6">
    <name type="scientific">Fictibacillus fluitans</name>
    <dbReference type="NCBI Taxonomy" id="3058422"/>
    <lineage>
        <taxon>Bacteria</taxon>
        <taxon>Bacillati</taxon>
        <taxon>Bacillota</taxon>
        <taxon>Bacilli</taxon>
        <taxon>Bacillales</taxon>
        <taxon>Fictibacillaceae</taxon>
        <taxon>Fictibacillus</taxon>
    </lineage>
</organism>
<dbReference type="PANTHER" id="PTHR10353:SF36">
    <property type="entry name" value="LP05116P"/>
    <property type="match status" value="1"/>
</dbReference>
<evidence type="ECO:0000256" key="1">
    <source>
        <dbReference type="ARBA" id="ARBA00010838"/>
    </source>
</evidence>
<evidence type="ECO:0000313" key="6">
    <source>
        <dbReference type="Proteomes" id="UP001172721"/>
    </source>
</evidence>
<dbReference type="Pfam" id="PF00232">
    <property type="entry name" value="Glyco_hydro_1"/>
    <property type="match status" value="1"/>
</dbReference>
<reference evidence="5" key="1">
    <citation type="submission" date="2023-07" db="EMBL/GenBank/DDBJ databases">
        <title>Fictibacillus sp. isolated from freshwater pond.</title>
        <authorList>
            <person name="Kirdat K."/>
            <person name="Bhat A."/>
            <person name="Mourya A."/>
            <person name="Yadav A."/>
        </authorList>
    </citation>
    <scope>NUCLEOTIDE SEQUENCE</scope>
    <source>
        <strain evidence="5">NE201</strain>
    </source>
</reference>
<sequence>MKDFAFAVGIEDTFVTQTERGERPLDEYALTQHYEKWKGDLDLARNSGAAMIRYGIPWHAVEETKGQYTWSWVDQVMDYFREHRDLVPIIDLMHYGTPLWLKQEFLNPEFPEAVARFARAFFQRYKDVTLYFTPLNEPYVNAEYCGLLGKWPPYQTGLKGFNQLMIQLGKGIIHTVEEVKSIHPESIAVHVDATKKYYPAYDRDDSLELERKKWSELSMFSWEMIQGKLSENRILLPWIQEHGVTDEQVYWFLENKIDLDVAGINFYPQFSVHQTEIASSGAYFPHVMGTAEDLMDIIDRFIKRYDKPVFITETSYRGTEQERISWLNESLDVLKKGREHGKNIVGYTWFPFYDLVDWEYRTSGKTVEEEILPFGLYTLRSIGGDLKRIKNSVGTAFEQNIKSF</sequence>
<dbReference type="InterPro" id="IPR017853">
    <property type="entry name" value="GH"/>
</dbReference>
<accession>A0ABT8HQH9</accession>
<evidence type="ECO:0000256" key="2">
    <source>
        <dbReference type="ARBA" id="ARBA00022801"/>
    </source>
</evidence>
<comment type="caution">
    <text evidence="5">The sequence shown here is derived from an EMBL/GenBank/DDBJ whole genome shotgun (WGS) entry which is preliminary data.</text>
</comment>
<evidence type="ECO:0000313" key="5">
    <source>
        <dbReference type="EMBL" id="MDN4523028.1"/>
    </source>
</evidence>
<keyword evidence="3" id="KW-0326">Glycosidase</keyword>
<evidence type="ECO:0000256" key="4">
    <source>
        <dbReference type="RuleBase" id="RU003690"/>
    </source>
</evidence>
<dbReference type="EMBL" id="JAUHTR010000001">
    <property type="protein sequence ID" value="MDN4523028.1"/>
    <property type="molecule type" value="Genomic_DNA"/>
</dbReference>